<protein>
    <submittedName>
        <fullName evidence="1">(rape) hypothetical protein</fullName>
    </submittedName>
</protein>
<sequence length="98" mass="11515">MYRVADHIATVSFAWNSELSVLHDIPIPFDEDRFRMHSDEDFEANFPKILFSRGPVMKLYPGTRQQRTSARSLSPMKTLPQFFWSQLLTLNVSEVTWH</sequence>
<organism evidence="1">
    <name type="scientific">Brassica napus</name>
    <name type="common">Rape</name>
    <dbReference type="NCBI Taxonomy" id="3708"/>
    <lineage>
        <taxon>Eukaryota</taxon>
        <taxon>Viridiplantae</taxon>
        <taxon>Streptophyta</taxon>
        <taxon>Embryophyta</taxon>
        <taxon>Tracheophyta</taxon>
        <taxon>Spermatophyta</taxon>
        <taxon>Magnoliopsida</taxon>
        <taxon>eudicotyledons</taxon>
        <taxon>Gunneridae</taxon>
        <taxon>Pentapetalae</taxon>
        <taxon>rosids</taxon>
        <taxon>malvids</taxon>
        <taxon>Brassicales</taxon>
        <taxon>Brassicaceae</taxon>
        <taxon>Brassiceae</taxon>
        <taxon>Brassica</taxon>
    </lineage>
</organism>
<proteinExistence type="predicted"/>
<dbReference type="EMBL" id="HG994359">
    <property type="protein sequence ID" value="CAF2094603.1"/>
    <property type="molecule type" value="Genomic_DNA"/>
</dbReference>
<accession>A0A816T073</accession>
<dbReference type="AlphaFoldDB" id="A0A816T073"/>
<dbReference type="Proteomes" id="UP001295469">
    <property type="component" value="Chromosome A05"/>
</dbReference>
<evidence type="ECO:0000313" key="1">
    <source>
        <dbReference type="EMBL" id="CAF2094603.1"/>
    </source>
</evidence>
<gene>
    <name evidence="1" type="ORF">DARMORV10_A05P06300.1</name>
</gene>
<name>A0A816T073_BRANA</name>
<reference evidence="1" key="1">
    <citation type="submission" date="2021-01" db="EMBL/GenBank/DDBJ databases">
        <authorList>
            <consortium name="Genoscope - CEA"/>
            <person name="William W."/>
        </authorList>
    </citation>
    <scope>NUCLEOTIDE SEQUENCE</scope>
</reference>